<evidence type="ECO:0000313" key="4">
    <source>
        <dbReference type="Proteomes" id="UP000823904"/>
    </source>
</evidence>
<dbReference type="SMART" id="SM00220">
    <property type="entry name" value="S_TKc"/>
    <property type="match status" value="1"/>
</dbReference>
<keyword evidence="1" id="KW-0812">Transmembrane</keyword>
<dbReference type="EMBL" id="DWWD01000020">
    <property type="protein sequence ID" value="HJC49794.1"/>
    <property type="molecule type" value="Genomic_DNA"/>
</dbReference>
<feature type="transmembrane region" description="Helical" evidence="1">
    <location>
        <begin position="325"/>
        <end position="351"/>
    </location>
</feature>
<dbReference type="PANTHER" id="PTHR44305">
    <property type="entry name" value="SI:DKEY-192D15.2-RELATED"/>
    <property type="match status" value="1"/>
</dbReference>
<sequence length="823" mass="95843">MKKSKCIFCMNEKEESEQICPVCKKGLWEYEWREGFLEPYVVLRSKYMIGAALEQDGHTVRYAGYDLVLEQKVLVYEYPEEFWRAEKEQKVKGVFGKILSSGMAVIKDYFLENGKGYMITTFPEGEGLENYIKKRHKIEEEEVIRLLRPVLRAVSGLHAAGQIHGNITPDHLMVMKDGTLRLLADCKGRVSEGNTDEYKAPEQQDSEGILGPWTDVYALCAVWYEMVTGHKIQAASDRMKNDSVRSPHWYTKIRDKTERALMQGISLESQMRFFSIGNLLESIDLPREEEEREMGVIRHIWGDAWLNTSQQEKKRKRKKRVKGYLLKRIAIGMICLAALAGMSSVGIYVYIQTHQPDYFAWKVEREQKKIKNEQNEKVFDKKDLEYAEIREYLLQYGEEKKYDGYSEYEVKEKDWDKCPIDQGGENTFCIDFETAKNAVEYYMGIDQKLDLADEAGSMLGYVEDDEKGRIRLSSGKDETYKVRGKTETAIFTYDPLNERLMGIEYQGSRERCIRFLEKLSSLLFTETYLTKEECVELGNLSIPRGESVRLRLNARYLIDISYQDNIAKNEDSIYSIKIQPMSSGEDQYYSLFQENKKDDTVYAGNYKRGSERYKEFISYVKEHAVSKEKVKEDKDYQDEKEAVLYTLDEKDVIQWGEPCNNYRFLVQAEDVIRDLKKKGYQMKKISEKKRNTVEIQKYGSILTTFKTVEHYQMTENINLGLVKDSINDDVIQLVVYRSNESAADLDDAAVDAGVSAADFQKKDREDLKEFVSSMWRRVKSEKTANFLFNENLEIIIQEYENTGNAFFIVPLEFAGDSPYYWPQ</sequence>
<proteinExistence type="predicted"/>
<reference evidence="3" key="1">
    <citation type="journal article" date="2021" name="PeerJ">
        <title>Extensive microbial diversity within the chicken gut microbiome revealed by metagenomics and culture.</title>
        <authorList>
            <person name="Gilroy R."/>
            <person name="Ravi A."/>
            <person name="Getino M."/>
            <person name="Pursley I."/>
            <person name="Horton D.L."/>
            <person name="Alikhan N.F."/>
            <person name="Baker D."/>
            <person name="Gharbi K."/>
            <person name="Hall N."/>
            <person name="Watson M."/>
            <person name="Adriaenssens E.M."/>
            <person name="Foster-Nyarko E."/>
            <person name="Jarju S."/>
            <person name="Secka A."/>
            <person name="Antonio M."/>
            <person name="Oren A."/>
            <person name="Chaudhuri R.R."/>
            <person name="La Ragione R."/>
            <person name="Hildebrand F."/>
            <person name="Pallen M.J."/>
        </authorList>
    </citation>
    <scope>NUCLEOTIDE SEQUENCE</scope>
    <source>
        <strain evidence="3">ChiSjej3B21-8574</strain>
    </source>
</reference>
<dbReference type="InterPro" id="IPR000719">
    <property type="entry name" value="Prot_kinase_dom"/>
</dbReference>
<evidence type="ECO:0000259" key="2">
    <source>
        <dbReference type="PROSITE" id="PS50011"/>
    </source>
</evidence>
<comment type="caution">
    <text evidence="3">The sequence shown here is derived from an EMBL/GenBank/DDBJ whole genome shotgun (WGS) entry which is preliminary data.</text>
</comment>
<dbReference type="InterPro" id="IPR053083">
    <property type="entry name" value="TF_kinase-domain_protein"/>
</dbReference>
<evidence type="ECO:0000256" key="1">
    <source>
        <dbReference type="SAM" id="Phobius"/>
    </source>
</evidence>
<dbReference type="InterPro" id="IPR011009">
    <property type="entry name" value="Kinase-like_dom_sf"/>
</dbReference>
<evidence type="ECO:0000313" key="3">
    <source>
        <dbReference type="EMBL" id="HJC49794.1"/>
    </source>
</evidence>
<keyword evidence="1" id="KW-1133">Transmembrane helix</keyword>
<feature type="domain" description="Protein kinase" evidence="2">
    <location>
        <begin position="47"/>
        <end position="302"/>
    </location>
</feature>
<gene>
    <name evidence="3" type="ORF">H9754_04325</name>
</gene>
<dbReference type="GO" id="GO:0004672">
    <property type="term" value="F:protein kinase activity"/>
    <property type="evidence" value="ECO:0007669"/>
    <property type="project" value="InterPro"/>
</dbReference>
<dbReference type="SUPFAM" id="SSF56112">
    <property type="entry name" value="Protein kinase-like (PK-like)"/>
    <property type="match status" value="1"/>
</dbReference>
<dbReference type="AlphaFoldDB" id="A0A9D2PID2"/>
<organism evidence="3 4">
    <name type="scientific">Candidatus Anaerostipes avistercoris</name>
    <dbReference type="NCBI Taxonomy" id="2838462"/>
    <lineage>
        <taxon>Bacteria</taxon>
        <taxon>Bacillati</taxon>
        <taxon>Bacillota</taxon>
        <taxon>Clostridia</taxon>
        <taxon>Lachnospirales</taxon>
        <taxon>Lachnospiraceae</taxon>
        <taxon>Anaerostipes</taxon>
    </lineage>
</organism>
<dbReference type="Pfam" id="PF00069">
    <property type="entry name" value="Pkinase"/>
    <property type="match status" value="1"/>
</dbReference>
<keyword evidence="1" id="KW-0472">Membrane</keyword>
<dbReference type="Proteomes" id="UP000823904">
    <property type="component" value="Unassembled WGS sequence"/>
</dbReference>
<accession>A0A9D2PID2</accession>
<name>A0A9D2PID2_9FIRM</name>
<reference evidence="3" key="2">
    <citation type="submission" date="2021-04" db="EMBL/GenBank/DDBJ databases">
        <authorList>
            <person name="Gilroy R."/>
        </authorList>
    </citation>
    <scope>NUCLEOTIDE SEQUENCE</scope>
    <source>
        <strain evidence="3">ChiSjej3B21-8574</strain>
    </source>
</reference>
<dbReference type="PROSITE" id="PS50011">
    <property type="entry name" value="PROTEIN_KINASE_DOM"/>
    <property type="match status" value="1"/>
</dbReference>
<dbReference type="GO" id="GO:0005524">
    <property type="term" value="F:ATP binding"/>
    <property type="evidence" value="ECO:0007669"/>
    <property type="project" value="InterPro"/>
</dbReference>
<protein>
    <recommendedName>
        <fullName evidence="2">Protein kinase domain-containing protein</fullName>
    </recommendedName>
</protein>
<dbReference type="Gene3D" id="1.10.510.10">
    <property type="entry name" value="Transferase(Phosphotransferase) domain 1"/>
    <property type="match status" value="1"/>
</dbReference>